<dbReference type="SUPFAM" id="SSF50729">
    <property type="entry name" value="PH domain-like"/>
    <property type="match status" value="1"/>
</dbReference>
<evidence type="ECO:0000313" key="3">
    <source>
        <dbReference type="WBParaSite" id="Pan_g14995.t1"/>
    </source>
</evidence>
<protein>
    <submittedName>
        <fullName evidence="3">PID domain-containing protein</fullName>
    </submittedName>
</protein>
<dbReference type="Gene3D" id="2.30.29.30">
    <property type="entry name" value="Pleckstrin-homology domain (PH domain)/Phosphotyrosine-binding domain (PTB)"/>
    <property type="match status" value="1"/>
</dbReference>
<dbReference type="InterPro" id="IPR011993">
    <property type="entry name" value="PH-like_dom_sf"/>
</dbReference>
<proteinExistence type="predicted"/>
<evidence type="ECO:0000313" key="2">
    <source>
        <dbReference type="Proteomes" id="UP000492821"/>
    </source>
</evidence>
<dbReference type="WBParaSite" id="Pan_g14995.t1">
    <property type="protein sequence ID" value="Pan_g14995.t1"/>
    <property type="gene ID" value="Pan_g14995"/>
</dbReference>
<dbReference type="PANTHER" id="PTHR41148:SF1">
    <property type="entry name" value="LP09875P"/>
    <property type="match status" value="1"/>
</dbReference>
<dbReference type="SMART" id="SM00462">
    <property type="entry name" value="PTB"/>
    <property type="match status" value="1"/>
</dbReference>
<reference evidence="2" key="1">
    <citation type="journal article" date="2013" name="Genetics">
        <title>The draft genome and transcriptome of Panagrellus redivivus are shaped by the harsh demands of a free-living lifestyle.</title>
        <authorList>
            <person name="Srinivasan J."/>
            <person name="Dillman A.R."/>
            <person name="Macchietto M.G."/>
            <person name="Heikkinen L."/>
            <person name="Lakso M."/>
            <person name="Fracchia K.M."/>
            <person name="Antoshechkin I."/>
            <person name="Mortazavi A."/>
            <person name="Wong G."/>
            <person name="Sternberg P.W."/>
        </authorList>
    </citation>
    <scope>NUCLEOTIDE SEQUENCE [LARGE SCALE GENOMIC DNA]</scope>
    <source>
        <strain evidence="2">MT8872</strain>
    </source>
</reference>
<dbReference type="Proteomes" id="UP000492821">
    <property type="component" value="Unassembled WGS sequence"/>
</dbReference>
<dbReference type="InterPro" id="IPR006020">
    <property type="entry name" value="PTB/PI_dom"/>
</dbReference>
<dbReference type="AlphaFoldDB" id="A0A7E4V087"/>
<dbReference type="PANTHER" id="PTHR41148">
    <property type="entry name" value="LP09875P"/>
    <property type="match status" value="1"/>
</dbReference>
<keyword evidence="2" id="KW-1185">Reference proteome</keyword>
<reference evidence="3" key="2">
    <citation type="submission" date="2020-10" db="UniProtKB">
        <authorList>
            <consortium name="WormBaseParasite"/>
        </authorList>
    </citation>
    <scope>IDENTIFICATION</scope>
</reference>
<name>A0A7E4V087_PANRE</name>
<feature type="domain" description="PID" evidence="1">
    <location>
        <begin position="8"/>
        <end position="152"/>
    </location>
</feature>
<sequence>MWLWNRNNSSKSYHYVWYLGSKEADGVRGDTVVLPAMRQLLREAVKKAPNKATVQVSNKGLKLIQSVLTVSKGGKVKMQLVKIGVAANCITYSMTMKAPFNDVVGVVMLVLNPEMRNPMHVHCYRCDCPESASLLQANLQLLIGRPENQRSIAAIEHRLFVNGVITECPRAPPIMDSISSHTSRKLHRAYEQNLQQRLEDHQRMRSTQSEADSASLSACAGFGGGISGGLNVPSYLRTKRYSVNDLPSMEAAPPTRFRMFGDTFVRGGEKSRSVDGLNNMNAVSRDLHPDSIRFPRAKPCDPFGHVYKQSLTVEGFWKNQSQRRPRV</sequence>
<evidence type="ECO:0000259" key="1">
    <source>
        <dbReference type="SMART" id="SM00462"/>
    </source>
</evidence>
<organism evidence="2 3">
    <name type="scientific">Panagrellus redivivus</name>
    <name type="common">Microworm</name>
    <dbReference type="NCBI Taxonomy" id="6233"/>
    <lineage>
        <taxon>Eukaryota</taxon>
        <taxon>Metazoa</taxon>
        <taxon>Ecdysozoa</taxon>
        <taxon>Nematoda</taxon>
        <taxon>Chromadorea</taxon>
        <taxon>Rhabditida</taxon>
        <taxon>Tylenchina</taxon>
        <taxon>Panagrolaimomorpha</taxon>
        <taxon>Panagrolaimoidea</taxon>
        <taxon>Panagrolaimidae</taxon>
        <taxon>Panagrellus</taxon>
    </lineage>
</organism>
<accession>A0A7E4V087</accession>